<dbReference type="SUPFAM" id="SSF53738">
    <property type="entry name" value="Phosphoglucomutase, first 3 domains"/>
    <property type="match status" value="1"/>
</dbReference>
<evidence type="ECO:0000313" key="2">
    <source>
        <dbReference type="EMBL" id="EQD40643.1"/>
    </source>
</evidence>
<proteinExistence type="predicted"/>
<gene>
    <name evidence="2" type="ORF">B1B_14841</name>
</gene>
<comment type="caution">
    <text evidence="2">The sequence shown here is derived from an EMBL/GenBank/DDBJ whole genome shotgun (WGS) entry which is preliminary data.</text>
</comment>
<evidence type="ECO:0000259" key="1">
    <source>
        <dbReference type="Pfam" id="PF02880"/>
    </source>
</evidence>
<feature type="domain" description="Alpha-D-phosphohexomutase alpha/beta/alpha" evidence="1">
    <location>
        <begin position="1"/>
        <end position="65"/>
    </location>
</feature>
<dbReference type="GO" id="GO:0016868">
    <property type="term" value="F:intramolecular phosphotransferase activity"/>
    <property type="evidence" value="ECO:0007669"/>
    <property type="project" value="InterPro"/>
</dbReference>
<name>T0Z6H3_9ZZZZ</name>
<sequence length="65" mass="6906">MVRDVVTQEGGKLVVTRSGSLPVALGMEQSGAMFGGEENGHCYWPEHQNAPDGPMSSAMMLELLA</sequence>
<feature type="non-terminal residue" evidence="2">
    <location>
        <position position="65"/>
    </location>
</feature>
<dbReference type="Pfam" id="PF02880">
    <property type="entry name" value="PGM_PMM_III"/>
    <property type="match status" value="1"/>
</dbReference>
<dbReference type="GO" id="GO:0005975">
    <property type="term" value="P:carbohydrate metabolic process"/>
    <property type="evidence" value="ECO:0007669"/>
    <property type="project" value="InterPro"/>
</dbReference>
<reference evidence="2" key="2">
    <citation type="journal article" date="2014" name="ISME J.">
        <title>Microbial stratification in low pH oxic and suboxic macroscopic growths along an acid mine drainage.</title>
        <authorList>
            <person name="Mendez-Garcia C."/>
            <person name="Mesa V."/>
            <person name="Sprenger R.R."/>
            <person name="Richter M."/>
            <person name="Diez M.S."/>
            <person name="Solano J."/>
            <person name="Bargiela R."/>
            <person name="Golyshina O.V."/>
            <person name="Manteca A."/>
            <person name="Ramos J.L."/>
            <person name="Gallego J.R."/>
            <person name="Llorente I."/>
            <person name="Martins Dos Santos V.A."/>
            <person name="Jensen O.N."/>
            <person name="Pelaez A.I."/>
            <person name="Sanchez J."/>
            <person name="Ferrer M."/>
        </authorList>
    </citation>
    <scope>NUCLEOTIDE SEQUENCE</scope>
</reference>
<dbReference type="AlphaFoldDB" id="T0Z6H3"/>
<dbReference type="InterPro" id="IPR005846">
    <property type="entry name" value="A-D-PHexomutase_a/b/a-III"/>
</dbReference>
<reference evidence="2" key="1">
    <citation type="submission" date="2013-08" db="EMBL/GenBank/DDBJ databases">
        <authorList>
            <person name="Mendez C."/>
            <person name="Richter M."/>
            <person name="Ferrer M."/>
            <person name="Sanchez J."/>
        </authorList>
    </citation>
    <scope>NUCLEOTIDE SEQUENCE</scope>
</reference>
<dbReference type="InterPro" id="IPR016055">
    <property type="entry name" value="A-D-PHexomutase_a/b/a-I/II/III"/>
</dbReference>
<protein>
    <recommendedName>
        <fullName evidence="1">Alpha-D-phosphohexomutase alpha/beta/alpha domain-containing protein</fullName>
    </recommendedName>
</protein>
<dbReference type="EMBL" id="AUZY01009862">
    <property type="protein sequence ID" value="EQD40643.1"/>
    <property type="molecule type" value="Genomic_DNA"/>
</dbReference>
<dbReference type="Gene3D" id="3.40.120.10">
    <property type="entry name" value="Alpha-D-Glucose-1,6-Bisphosphate, subunit A, domain 3"/>
    <property type="match status" value="2"/>
</dbReference>
<organism evidence="2">
    <name type="scientific">mine drainage metagenome</name>
    <dbReference type="NCBI Taxonomy" id="410659"/>
    <lineage>
        <taxon>unclassified sequences</taxon>
        <taxon>metagenomes</taxon>
        <taxon>ecological metagenomes</taxon>
    </lineage>
</organism>
<accession>T0Z6H3</accession>